<protein>
    <submittedName>
        <fullName evidence="1">Uncharacterized protein</fullName>
    </submittedName>
</protein>
<proteinExistence type="predicted"/>
<evidence type="ECO:0000313" key="2">
    <source>
        <dbReference type="Proteomes" id="UP000299102"/>
    </source>
</evidence>
<accession>A0A4C1ZQ50</accession>
<sequence>MACKHTLRRYHSYRSDGTFHSRGRAEVRWVLPTAVSCYVREGNVMMRFMCSSRRHRVEGSFCTRRRHRSHFGVESGNIHVACRYYVAGVSKSPFAKTYASLSEIMYIKTWQPRG</sequence>
<comment type="caution">
    <text evidence="1">The sequence shown here is derived from an EMBL/GenBank/DDBJ whole genome shotgun (WGS) entry which is preliminary data.</text>
</comment>
<reference evidence="1 2" key="1">
    <citation type="journal article" date="2019" name="Commun. Biol.">
        <title>The bagworm genome reveals a unique fibroin gene that provides high tensile strength.</title>
        <authorList>
            <person name="Kono N."/>
            <person name="Nakamura H."/>
            <person name="Ohtoshi R."/>
            <person name="Tomita M."/>
            <person name="Numata K."/>
            <person name="Arakawa K."/>
        </authorList>
    </citation>
    <scope>NUCLEOTIDE SEQUENCE [LARGE SCALE GENOMIC DNA]</scope>
</reference>
<organism evidence="1 2">
    <name type="scientific">Eumeta variegata</name>
    <name type="common">Bagworm moth</name>
    <name type="synonym">Eumeta japonica</name>
    <dbReference type="NCBI Taxonomy" id="151549"/>
    <lineage>
        <taxon>Eukaryota</taxon>
        <taxon>Metazoa</taxon>
        <taxon>Ecdysozoa</taxon>
        <taxon>Arthropoda</taxon>
        <taxon>Hexapoda</taxon>
        <taxon>Insecta</taxon>
        <taxon>Pterygota</taxon>
        <taxon>Neoptera</taxon>
        <taxon>Endopterygota</taxon>
        <taxon>Lepidoptera</taxon>
        <taxon>Glossata</taxon>
        <taxon>Ditrysia</taxon>
        <taxon>Tineoidea</taxon>
        <taxon>Psychidae</taxon>
        <taxon>Oiketicinae</taxon>
        <taxon>Eumeta</taxon>
    </lineage>
</organism>
<name>A0A4C1ZQ50_EUMVA</name>
<dbReference type="AlphaFoldDB" id="A0A4C1ZQ50"/>
<evidence type="ECO:0000313" key="1">
    <source>
        <dbReference type="EMBL" id="GBP88747.1"/>
    </source>
</evidence>
<keyword evidence="2" id="KW-1185">Reference proteome</keyword>
<dbReference type="EMBL" id="BGZK01001955">
    <property type="protein sequence ID" value="GBP88747.1"/>
    <property type="molecule type" value="Genomic_DNA"/>
</dbReference>
<dbReference type="Proteomes" id="UP000299102">
    <property type="component" value="Unassembled WGS sequence"/>
</dbReference>
<gene>
    <name evidence="1" type="ORF">EVAR_62160_1</name>
</gene>